<dbReference type="Proteomes" id="UP000051952">
    <property type="component" value="Unassembled WGS sequence"/>
</dbReference>
<accession>A0A0S4KJQ7</accession>
<dbReference type="Pfam" id="PF13640">
    <property type="entry name" value="2OG-FeII_Oxy_3"/>
    <property type="match status" value="1"/>
</dbReference>
<dbReference type="PANTHER" id="PTHR12907:SF26">
    <property type="entry name" value="HIF PROLYL HYDROXYLASE, ISOFORM C"/>
    <property type="match status" value="1"/>
</dbReference>
<dbReference type="GO" id="GO:0031543">
    <property type="term" value="F:peptidyl-proline dioxygenase activity"/>
    <property type="evidence" value="ECO:0007669"/>
    <property type="project" value="TreeGrafter"/>
</dbReference>
<keyword evidence="1" id="KW-0847">Vitamin C</keyword>
<dbReference type="InterPro" id="IPR044862">
    <property type="entry name" value="Pro_4_hyd_alph_FE2OG_OXY"/>
</dbReference>
<dbReference type="EMBL" id="CYKH01001435">
    <property type="protein sequence ID" value="CUI14627.1"/>
    <property type="molecule type" value="Genomic_DNA"/>
</dbReference>
<dbReference type="OMA" id="CHYDNPG"/>
<dbReference type="VEuPathDB" id="TriTrypDB:BSAL_08485"/>
<dbReference type="GO" id="GO:0071456">
    <property type="term" value="P:cellular response to hypoxia"/>
    <property type="evidence" value="ECO:0007669"/>
    <property type="project" value="TreeGrafter"/>
</dbReference>
<dbReference type="Gene3D" id="2.60.120.620">
    <property type="entry name" value="q2cbj1_9rhob like domain"/>
    <property type="match status" value="1"/>
</dbReference>
<evidence type="ECO:0000259" key="2">
    <source>
        <dbReference type="Pfam" id="PF13640"/>
    </source>
</evidence>
<evidence type="ECO:0000313" key="4">
    <source>
        <dbReference type="Proteomes" id="UP000051952"/>
    </source>
</evidence>
<gene>
    <name evidence="3" type="ORF">BSAL_08485</name>
</gene>
<organism evidence="3 4">
    <name type="scientific">Bodo saltans</name>
    <name type="common">Flagellated protozoan</name>
    <dbReference type="NCBI Taxonomy" id="75058"/>
    <lineage>
        <taxon>Eukaryota</taxon>
        <taxon>Discoba</taxon>
        <taxon>Euglenozoa</taxon>
        <taxon>Kinetoplastea</taxon>
        <taxon>Metakinetoplastina</taxon>
        <taxon>Eubodonida</taxon>
        <taxon>Bodonidae</taxon>
        <taxon>Bodo</taxon>
    </lineage>
</organism>
<proteinExistence type="predicted"/>
<dbReference type="OrthoDB" id="76265at2759"/>
<evidence type="ECO:0000313" key="3">
    <source>
        <dbReference type="EMBL" id="CUI14627.1"/>
    </source>
</evidence>
<dbReference type="AlphaFoldDB" id="A0A0S4KJQ7"/>
<dbReference type="GO" id="GO:0008198">
    <property type="term" value="F:ferrous iron binding"/>
    <property type="evidence" value="ECO:0007669"/>
    <property type="project" value="TreeGrafter"/>
</dbReference>
<keyword evidence="4" id="KW-1185">Reference proteome</keyword>
<name>A0A0S4KJQ7_BODSA</name>
<feature type="domain" description="Prolyl 4-hydroxylase alpha subunit Fe(2+) 2OG dioxygenase" evidence="2">
    <location>
        <begin position="138"/>
        <end position="226"/>
    </location>
</feature>
<evidence type="ECO:0000256" key="1">
    <source>
        <dbReference type="ARBA" id="ARBA00022896"/>
    </source>
</evidence>
<reference evidence="4" key="1">
    <citation type="submission" date="2015-09" db="EMBL/GenBank/DDBJ databases">
        <authorList>
            <consortium name="Pathogen Informatics"/>
        </authorList>
    </citation>
    <scope>NUCLEOTIDE SEQUENCE [LARGE SCALE GENOMIC DNA]</scope>
    <source>
        <strain evidence="4">Lake Konstanz</strain>
    </source>
</reference>
<protein>
    <submittedName>
        <fullName evidence="3">2-oxoglutarate/Fe(II)-dependent oxygenase family protein, putative</fullName>
    </submittedName>
</protein>
<sequence>MPSAIVDAIKASLLDGTSHSCAQFEENHFCVLRPQSAPFAPLLKELKHCFDTVARVPNQVEFLLSSGPVRLTKPGVFECDLHNDAHRSKLPLFSLMMEESLGPLVQLFKEHLPSLADLCDINNVADAKTHTTLKLQLNTGGSFPWHYDNPGVPNKRRLTMAVYLTEHWESCNGGEVLFQPFLKPEVSVSPQYVTVVLFRSDTALHAVRPFHASPACPARHCFTVWFDGASTNTDDDVNLRAKHLSMESLPLLQSTPLQRVLSRAVYDEEYRSRLAECFGGPNCRDARVAVAMHEAHLKPLLANSAVASFVAVLRKEKAQLLASTSAH</sequence>
<dbReference type="GO" id="GO:0031418">
    <property type="term" value="F:L-ascorbic acid binding"/>
    <property type="evidence" value="ECO:0007669"/>
    <property type="project" value="UniProtKB-KW"/>
</dbReference>
<dbReference type="PANTHER" id="PTHR12907">
    <property type="entry name" value="EGL NINE HOMOLOG-RELATED"/>
    <property type="match status" value="1"/>
</dbReference>
<dbReference type="InterPro" id="IPR051559">
    <property type="entry name" value="HIF_prolyl_hydroxylases"/>
</dbReference>